<feature type="domain" description="PAC" evidence="20">
    <location>
        <begin position="746"/>
        <end position="797"/>
    </location>
</feature>
<comment type="subcellular location">
    <subcellularLocation>
        <location evidence="2">Membrane</location>
    </subcellularLocation>
</comment>
<dbReference type="PROSITE" id="PS50839">
    <property type="entry name" value="CHASE"/>
    <property type="match status" value="1"/>
</dbReference>
<keyword evidence="7" id="KW-0547">Nucleotide-binding</keyword>
<dbReference type="SUPFAM" id="SSF55781">
    <property type="entry name" value="GAF domain-like"/>
    <property type="match status" value="1"/>
</dbReference>
<dbReference type="InterPro" id="IPR006189">
    <property type="entry name" value="CHASE_dom"/>
</dbReference>
<dbReference type="Proteomes" id="UP000245790">
    <property type="component" value="Unassembled WGS sequence"/>
</dbReference>
<dbReference type="Pfam" id="PF02518">
    <property type="entry name" value="HATPase_c"/>
    <property type="match status" value="1"/>
</dbReference>
<dbReference type="GO" id="GO:0016020">
    <property type="term" value="C:membrane"/>
    <property type="evidence" value="ECO:0007669"/>
    <property type="project" value="UniProtKB-SubCell"/>
</dbReference>
<evidence type="ECO:0000259" key="19">
    <source>
        <dbReference type="PROSITE" id="PS50112"/>
    </source>
</evidence>
<dbReference type="InterPro" id="IPR036097">
    <property type="entry name" value="HisK_dim/P_sf"/>
</dbReference>
<dbReference type="PROSITE" id="PS50112">
    <property type="entry name" value="PAS"/>
    <property type="match status" value="2"/>
</dbReference>
<dbReference type="SUPFAM" id="SSF52172">
    <property type="entry name" value="CheY-like"/>
    <property type="match status" value="2"/>
</dbReference>
<dbReference type="PROSITE" id="PS50109">
    <property type="entry name" value="HIS_KIN"/>
    <property type="match status" value="1"/>
</dbReference>
<evidence type="ECO:0000256" key="13">
    <source>
        <dbReference type="ARBA" id="ARBA00064003"/>
    </source>
</evidence>
<keyword evidence="8" id="KW-0418">Kinase</keyword>
<dbReference type="SMART" id="SM01079">
    <property type="entry name" value="CHASE"/>
    <property type="match status" value="1"/>
</dbReference>
<evidence type="ECO:0000256" key="5">
    <source>
        <dbReference type="ARBA" id="ARBA00022679"/>
    </source>
</evidence>
<dbReference type="Pfam" id="PF00512">
    <property type="entry name" value="HisKA"/>
    <property type="match status" value="1"/>
</dbReference>
<evidence type="ECO:0000256" key="8">
    <source>
        <dbReference type="ARBA" id="ARBA00022777"/>
    </source>
</evidence>
<evidence type="ECO:0000256" key="9">
    <source>
        <dbReference type="ARBA" id="ARBA00022840"/>
    </source>
</evidence>
<comment type="subunit">
    <text evidence="13">At low DSF concentrations, interacts with RpfF.</text>
</comment>
<dbReference type="InterPro" id="IPR001610">
    <property type="entry name" value="PAC"/>
</dbReference>
<dbReference type="CDD" id="cd16922">
    <property type="entry name" value="HATPase_EvgS-ArcB-TorS-like"/>
    <property type="match status" value="1"/>
</dbReference>
<feature type="domain" description="PAC" evidence="20">
    <location>
        <begin position="495"/>
        <end position="548"/>
    </location>
</feature>
<evidence type="ECO:0000256" key="12">
    <source>
        <dbReference type="ARBA" id="ARBA00023136"/>
    </source>
</evidence>
<dbReference type="Gene3D" id="3.30.450.20">
    <property type="entry name" value="PAS domain"/>
    <property type="match status" value="4"/>
</dbReference>
<dbReference type="InterPro" id="IPR001789">
    <property type="entry name" value="Sig_transdc_resp-reg_receiver"/>
</dbReference>
<comment type="catalytic activity">
    <reaction evidence="1">
        <text>ATP + protein L-histidine = ADP + protein N-phospho-L-histidine.</text>
        <dbReference type="EC" id="2.7.13.3"/>
    </reaction>
</comment>
<evidence type="ECO:0000313" key="23">
    <source>
        <dbReference type="Proteomes" id="UP000245790"/>
    </source>
</evidence>
<comment type="caution">
    <text evidence="22">The sequence shown here is derived from an EMBL/GenBank/DDBJ whole genome shotgun (WGS) entry which is preliminary data.</text>
</comment>
<feature type="domain" description="PAS" evidence="19">
    <location>
        <begin position="549"/>
        <end position="605"/>
    </location>
</feature>
<name>A0A316FGG3_9GAMM</name>
<sequence>MEKTATSSTRKRKKQYQISLLALSLLVIAVAWVVDVINRERVIANYRSEVVDEVSTYRARLEGVLISNMQLVRGLVSVVTSDPTIDQQRFSKVAKPLFGRTSQLRNIGAAPNMVIQMVYPLEGNEAAIGLDFRTHPTQKTTALKARDTGDIVMAGPLELVQGGTGLIARIPVFLGENNEDFWGLLSVVLDIEQVYQDSGMFELESKYNVIYQGKHGLGDKGEFFRGNADLLAEDPVSFKLDFPGGGWNIYVVPKNGWESLASVIWPIRFLIIIISAAVITFLWFLFRALLQQKQADQRLMALFDLSPLGIALTDFKTGQFIDVNDALEKNTGYSKEDFNQFNYWKLFANGEEEQQSQQLMQEAGVYGPYEDTFKRKDGTEYPVSINGLLFEANDRQYVWSIIQDLTERKIRERILRENSEQLELIVDSTEVGIWDWYIEENQVLFNERWAEILGYNLVELSPTNYDTWKALCHPDDLKQAEEKIQQHWDSITKSFRAEVRMQHKQGGWVWVYTNGKVVDRGDNGKPKRMIGIHWDITERKQQEQQLLSAKQEVENFFKQTNSFMCITDNNGVLQKVNQTFVDKLGFSESELIGKSFLEFVHSEDKKINKAVADALGSGQPITGIENKIKTKYGNYLDLMWHASADLARNKLYATAIDITDRKLAEKELKHHREMLENMSEQAQIGAWELYVDSGDVYWSNVAKKLFAVASDYQPDLSSMLSFFKAGEHRSEMTEQIQLSIDNQLGFDSELQIIDNNQQSVWLSVSCEAIVADGKCTQLVGSFQDITERKNNELERDNIARHNEVLATLTVNNAVLVGDLEKSKGVISELVSHAINVDRASIWLFDKNLENLQCISLFDRQEDTLTDGQLLRLKDYPSYFKALHSQALISVNDATNHPATKDMAEAYLKPNKIVSMLDAVIPGSGGIVGVICAEHRHDKRIWTQAEENFLISLGTLVGGIYTTDQRNKTEIQLVQAKEAAEAAAHAKSEFLASMSHEIRTPMNGILGMLSLLQNSELQKMQAHHVELAHSSAESLLHIINDILDFSKIEAGKLSLEHIEFNLLQLFSDLIQSMAIKAEEKNIELILDASKIESPLLIGDPLRIRQVVTNLISNSVKFTSDGEVVVFIEVRQQSESVNRLYCVVKDTGIGIDKDKQSMLFEAFTQEDLSTTRKYGGTGLGLAIVKQLCDLMGGSVDVKSEPGEGSEFSFEINIGIADKAHNNLDGRGHYLTNKHILIVEDNDTNRKMLEEQLSLWGAKISTASSAKQGLQIVEDNKTALDIILIDMSLQDLPGDELGNTIRNDNACDDIKLIIMATVKQHQKKKFYSNTSFDAYITKPATPSELLDGLNDALKDEGVFKNTVLDSLISRKSSGLILDELTEHQLEGKRVLLVEDNRVNQTVAQAMLKKMGIASDIANNGVEALDMLKQKSHDHYLLILMDCQMPEMDGYQTTKHIRQGELGPALSTIPIIALTANAMKGDKEKCFAAGMSDYLAKPIDMEKLAEKMQSWLRNMMV</sequence>
<evidence type="ECO:0000256" key="4">
    <source>
        <dbReference type="ARBA" id="ARBA00022553"/>
    </source>
</evidence>
<dbReference type="CDD" id="cd00130">
    <property type="entry name" value="PAS"/>
    <property type="match status" value="3"/>
</dbReference>
<feature type="domain" description="Histidine kinase" evidence="17">
    <location>
        <begin position="992"/>
        <end position="1213"/>
    </location>
</feature>
<dbReference type="InterPro" id="IPR004358">
    <property type="entry name" value="Sig_transdc_His_kin-like_C"/>
</dbReference>
<dbReference type="Pfam" id="PF03924">
    <property type="entry name" value="CHASE"/>
    <property type="match status" value="1"/>
</dbReference>
<dbReference type="Gene3D" id="3.30.565.10">
    <property type="entry name" value="Histidine kinase-like ATPase, C-terminal domain"/>
    <property type="match status" value="1"/>
</dbReference>
<reference evidence="22 23" key="1">
    <citation type="submission" date="2018-05" db="EMBL/GenBank/DDBJ databases">
        <title>Genomic Encyclopedia of Type Strains, Phase IV (KMG-IV): sequencing the most valuable type-strain genomes for metagenomic binning, comparative biology and taxonomic classification.</title>
        <authorList>
            <person name="Goeker M."/>
        </authorList>
    </citation>
    <scope>NUCLEOTIDE SEQUENCE [LARGE SCALE GENOMIC DNA]</scope>
    <source>
        <strain evidence="22 23">DSM 25350</strain>
    </source>
</reference>
<dbReference type="PANTHER" id="PTHR45339">
    <property type="entry name" value="HYBRID SIGNAL TRANSDUCTION HISTIDINE KINASE J"/>
    <property type="match status" value="1"/>
</dbReference>
<dbReference type="SUPFAM" id="SSF47384">
    <property type="entry name" value="Homodimeric domain of signal transducing histidine kinase"/>
    <property type="match status" value="1"/>
</dbReference>
<evidence type="ECO:0000256" key="10">
    <source>
        <dbReference type="ARBA" id="ARBA00022989"/>
    </source>
</evidence>
<dbReference type="EC" id="2.7.13.3" evidence="3"/>
<dbReference type="FunFam" id="3.30.565.10:FF:000010">
    <property type="entry name" value="Sensor histidine kinase RcsC"/>
    <property type="match status" value="1"/>
</dbReference>
<dbReference type="SMART" id="SM00388">
    <property type="entry name" value="HisKA"/>
    <property type="match status" value="1"/>
</dbReference>
<dbReference type="Gene3D" id="1.10.287.130">
    <property type="match status" value="1"/>
</dbReference>
<dbReference type="Gene3D" id="3.30.450.350">
    <property type="entry name" value="CHASE domain"/>
    <property type="match status" value="1"/>
</dbReference>
<evidence type="ECO:0000256" key="7">
    <source>
        <dbReference type="ARBA" id="ARBA00022741"/>
    </source>
</evidence>
<feature type="domain" description="PAS" evidence="19">
    <location>
        <begin position="418"/>
        <end position="486"/>
    </location>
</feature>
<dbReference type="Pfam" id="PF01590">
    <property type="entry name" value="GAF"/>
    <property type="match status" value="1"/>
</dbReference>
<keyword evidence="10 16" id="KW-1133">Transmembrane helix</keyword>
<dbReference type="OrthoDB" id="9810730at2"/>
<dbReference type="InterPro" id="IPR003661">
    <property type="entry name" value="HisK_dim/P_dom"/>
</dbReference>
<evidence type="ECO:0000259" key="17">
    <source>
        <dbReference type="PROSITE" id="PS50109"/>
    </source>
</evidence>
<gene>
    <name evidence="22" type="ORF">C8D97_11178</name>
</gene>
<dbReference type="PROSITE" id="PS50113">
    <property type="entry name" value="PAC"/>
    <property type="match status" value="2"/>
</dbReference>
<dbReference type="SUPFAM" id="SSF55785">
    <property type="entry name" value="PYP-like sensor domain (PAS domain)"/>
    <property type="match status" value="4"/>
</dbReference>
<dbReference type="Pfam" id="PF00989">
    <property type="entry name" value="PAS"/>
    <property type="match status" value="1"/>
</dbReference>
<keyword evidence="12 16" id="KW-0472">Membrane</keyword>
<evidence type="ECO:0000259" key="21">
    <source>
        <dbReference type="PROSITE" id="PS50839"/>
    </source>
</evidence>
<evidence type="ECO:0000256" key="2">
    <source>
        <dbReference type="ARBA" id="ARBA00004370"/>
    </source>
</evidence>
<evidence type="ECO:0000259" key="20">
    <source>
        <dbReference type="PROSITE" id="PS50113"/>
    </source>
</evidence>
<dbReference type="EMBL" id="QGGU01000011">
    <property type="protein sequence ID" value="PWK47333.1"/>
    <property type="molecule type" value="Genomic_DNA"/>
</dbReference>
<dbReference type="SMART" id="SM00086">
    <property type="entry name" value="PAC"/>
    <property type="match status" value="4"/>
</dbReference>
<feature type="modified residue" description="4-aspartylphosphate" evidence="15">
    <location>
        <position position="1438"/>
    </location>
</feature>
<dbReference type="InterPro" id="IPR013655">
    <property type="entry name" value="PAS_fold_3"/>
</dbReference>
<dbReference type="GO" id="GO:0006355">
    <property type="term" value="P:regulation of DNA-templated transcription"/>
    <property type="evidence" value="ECO:0007669"/>
    <property type="project" value="InterPro"/>
</dbReference>
<proteinExistence type="predicted"/>
<dbReference type="SMART" id="SM00448">
    <property type="entry name" value="REC"/>
    <property type="match status" value="2"/>
</dbReference>
<dbReference type="InterPro" id="IPR035965">
    <property type="entry name" value="PAS-like_dom_sf"/>
</dbReference>
<dbReference type="Pfam" id="PF08447">
    <property type="entry name" value="PAS_3"/>
    <property type="match status" value="1"/>
</dbReference>
<feature type="modified residue" description="4-aspartylphosphate" evidence="15">
    <location>
        <position position="1283"/>
    </location>
</feature>
<evidence type="ECO:0000256" key="11">
    <source>
        <dbReference type="ARBA" id="ARBA00023012"/>
    </source>
</evidence>
<dbReference type="SMART" id="SM00065">
    <property type="entry name" value="GAF"/>
    <property type="match status" value="1"/>
</dbReference>
<keyword evidence="6 16" id="KW-0812">Transmembrane</keyword>
<dbReference type="InterPro" id="IPR011006">
    <property type="entry name" value="CheY-like_superfamily"/>
</dbReference>
<dbReference type="InterPro" id="IPR000700">
    <property type="entry name" value="PAS-assoc_C"/>
</dbReference>
<dbReference type="SUPFAM" id="SSF55874">
    <property type="entry name" value="ATPase domain of HSP90 chaperone/DNA topoisomerase II/histidine kinase"/>
    <property type="match status" value="1"/>
</dbReference>
<dbReference type="NCBIfam" id="TIGR00229">
    <property type="entry name" value="sensory_box"/>
    <property type="match status" value="3"/>
</dbReference>
<dbReference type="PANTHER" id="PTHR45339:SF5">
    <property type="entry name" value="HISTIDINE KINASE"/>
    <property type="match status" value="1"/>
</dbReference>
<evidence type="ECO:0000256" key="6">
    <source>
        <dbReference type="ARBA" id="ARBA00022692"/>
    </source>
</evidence>
<evidence type="ECO:0000259" key="18">
    <source>
        <dbReference type="PROSITE" id="PS50110"/>
    </source>
</evidence>
<dbReference type="PROSITE" id="PS50110">
    <property type="entry name" value="RESPONSE_REGULATORY"/>
    <property type="match status" value="2"/>
</dbReference>
<evidence type="ECO:0000256" key="16">
    <source>
        <dbReference type="SAM" id="Phobius"/>
    </source>
</evidence>
<evidence type="ECO:0000256" key="14">
    <source>
        <dbReference type="ARBA" id="ARBA00068150"/>
    </source>
</evidence>
<dbReference type="InterPro" id="IPR013767">
    <property type="entry name" value="PAS_fold"/>
</dbReference>
<dbReference type="Gene3D" id="3.40.50.2300">
    <property type="match status" value="2"/>
</dbReference>
<feature type="domain" description="CHASE" evidence="21">
    <location>
        <begin position="111"/>
        <end position="203"/>
    </location>
</feature>
<keyword evidence="4 15" id="KW-0597">Phosphoprotein</keyword>
<feature type="domain" description="Response regulatory" evidence="18">
    <location>
        <begin position="1232"/>
        <end position="1350"/>
    </location>
</feature>
<dbReference type="InterPro" id="IPR005467">
    <property type="entry name" value="His_kinase_dom"/>
</dbReference>
<dbReference type="InterPro" id="IPR000014">
    <property type="entry name" value="PAS"/>
</dbReference>
<keyword evidence="11" id="KW-0902">Two-component regulatory system</keyword>
<evidence type="ECO:0000313" key="22">
    <source>
        <dbReference type="EMBL" id="PWK47333.1"/>
    </source>
</evidence>
<feature type="transmembrane region" description="Helical" evidence="16">
    <location>
        <begin position="269"/>
        <end position="290"/>
    </location>
</feature>
<dbReference type="InterPro" id="IPR029016">
    <property type="entry name" value="GAF-like_dom_sf"/>
</dbReference>
<protein>
    <recommendedName>
        <fullName evidence="14">Sensory/regulatory protein RpfC</fullName>
        <ecNumber evidence="3">2.7.13.3</ecNumber>
    </recommendedName>
</protein>
<dbReference type="FunFam" id="1.10.287.130:FF:000002">
    <property type="entry name" value="Two-component osmosensing histidine kinase"/>
    <property type="match status" value="1"/>
</dbReference>
<dbReference type="SMART" id="SM00091">
    <property type="entry name" value="PAS"/>
    <property type="match status" value="3"/>
</dbReference>
<dbReference type="GO" id="GO:0005524">
    <property type="term" value="F:ATP binding"/>
    <property type="evidence" value="ECO:0007669"/>
    <property type="project" value="UniProtKB-KW"/>
</dbReference>
<dbReference type="RefSeq" id="WP_109764584.1">
    <property type="nucleotide sequence ID" value="NZ_QGGU01000011.1"/>
</dbReference>
<dbReference type="InterPro" id="IPR036890">
    <property type="entry name" value="HATPase_C_sf"/>
</dbReference>
<dbReference type="SMART" id="SM00387">
    <property type="entry name" value="HATPase_c"/>
    <property type="match status" value="1"/>
</dbReference>
<feature type="domain" description="Response regulatory" evidence="18">
    <location>
        <begin position="1386"/>
        <end position="1508"/>
    </location>
</feature>
<keyword evidence="9" id="KW-0067">ATP-binding</keyword>
<dbReference type="PRINTS" id="PR00344">
    <property type="entry name" value="BCTRLSENSOR"/>
</dbReference>
<evidence type="ECO:0000256" key="3">
    <source>
        <dbReference type="ARBA" id="ARBA00012438"/>
    </source>
</evidence>
<dbReference type="InterPro" id="IPR003018">
    <property type="entry name" value="GAF"/>
</dbReference>
<evidence type="ECO:0000256" key="15">
    <source>
        <dbReference type="PROSITE-ProRule" id="PRU00169"/>
    </source>
</evidence>
<dbReference type="InterPro" id="IPR003594">
    <property type="entry name" value="HATPase_dom"/>
</dbReference>
<organism evidence="22 23">
    <name type="scientific">Pleionea mediterranea</name>
    <dbReference type="NCBI Taxonomy" id="523701"/>
    <lineage>
        <taxon>Bacteria</taxon>
        <taxon>Pseudomonadati</taxon>
        <taxon>Pseudomonadota</taxon>
        <taxon>Gammaproteobacteria</taxon>
        <taxon>Oceanospirillales</taxon>
        <taxon>Pleioneaceae</taxon>
        <taxon>Pleionea</taxon>
    </lineage>
</organism>
<dbReference type="GO" id="GO:0000155">
    <property type="term" value="F:phosphorelay sensor kinase activity"/>
    <property type="evidence" value="ECO:0007669"/>
    <property type="project" value="InterPro"/>
</dbReference>
<dbReference type="InterPro" id="IPR042240">
    <property type="entry name" value="CHASE_sf"/>
</dbReference>
<keyword evidence="5" id="KW-0808">Transferase</keyword>
<dbReference type="Pfam" id="PF13426">
    <property type="entry name" value="PAS_9"/>
    <property type="match status" value="2"/>
</dbReference>
<dbReference type="CDD" id="cd00082">
    <property type="entry name" value="HisKA"/>
    <property type="match status" value="1"/>
</dbReference>
<dbReference type="Pfam" id="PF00072">
    <property type="entry name" value="Response_reg"/>
    <property type="match status" value="2"/>
</dbReference>
<evidence type="ECO:0000256" key="1">
    <source>
        <dbReference type="ARBA" id="ARBA00000085"/>
    </source>
</evidence>
<accession>A0A316FGG3</accession>
<dbReference type="CDD" id="cd17546">
    <property type="entry name" value="REC_hyHK_CKI1_RcsC-like"/>
    <property type="match status" value="1"/>
</dbReference>
<dbReference type="Gene3D" id="3.30.450.40">
    <property type="match status" value="1"/>
</dbReference>
<keyword evidence="23" id="KW-1185">Reference proteome</keyword>